<feature type="signal peptide" evidence="1">
    <location>
        <begin position="1"/>
        <end position="28"/>
    </location>
</feature>
<evidence type="ECO:0000313" key="3">
    <source>
        <dbReference type="Proteomes" id="UP000718630"/>
    </source>
</evidence>
<keyword evidence="1" id="KW-0732">Signal</keyword>
<feature type="chain" id="PRO_5039115918" evidence="1">
    <location>
        <begin position="29"/>
        <end position="125"/>
    </location>
</feature>
<gene>
    <name evidence="2" type="ORF">HXK03_08510</name>
</gene>
<dbReference type="Proteomes" id="UP000718630">
    <property type="component" value="Unassembled WGS sequence"/>
</dbReference>
<comment type="caution">
    <text evidence="2">The sequence shown here is derived from an EMBL/GenBank/DDBJ whole genome shotgun (WGS) entry which is preliminary data.</text>
</comment>
<protein>
    <submittedName>
        <fullName evidence="2">Uncharacterized protein</fullName>
    </submittedName>
</protein>
<evidence type="ECO:0000256" key="1">
    <source>
        <dbReference type="SAM" id="SignalP"/>
    </source>
</evidence>
<evidence type="ECO:0000313" key="2">
    <source>
        <dbReference type="EMBL" id="MBF0940893.1"/>
    </source>
</evidence>
<organism evidence="2 3">
    <name type="scientific">Schaalia georgiae</name>
    <dbReference type="NCBI Taxonomy" id="52768"/>
    <lineage>
        <taxon>Bacteria</taxon>
        <taxon>Bacillati</taxon>
        <taxon>Actinomycetota</taxon>
        <taxon>Actinomycetes</taxon>
        <taxon>Actinomycetales</taxon>
        <taxon>Actinomycetaceae</taxon>
        <taxon>Schaalia</taxon>
    </lineage>
</organism>
<feature type="non-terminal residue" evidence="2">
    <location>
        <position position="125"/>
    </location>
</feature>
<name>A0A929QYG6_9ACTO</name>
<dbReference type="EMBL" id="JABZFZ010000557">
    <property type="protein sequence ID" value="MBF0940893.1"/>
    <property type="molecule type" value="Genomic_DNA"/>
</dbReference>
<dbReference type="AlphaFoldDB" id="A0A929QYG6"/>
<proteinExistence type="predicted"/>
<sequence>MTRTSQAGAIALVLALAALPLAAPAASAGPDQDKDWIVSRQHVDAPVPVWHADTKSFSLNTITTPMEKTALWLPKAWTGDAASGEAKSQLVIPKGRADLAFLGGEGTVLNAAPQNPGPGNTPIWA</sequence>
<reference evidence="2" key="1">
    <citation type="submission" date="2020-04" db="EMBL/GenBank/DDBJ databases">
        <title>Deep metagenomics examines the oral microbiome during advanced dental caries in children, revealing novel taxa and co-occurrences with host molecules.</title>
        <authorList>
            <person name="Baker J.L."/>
            <person name="Morton J.T."/>
            <person name="Dinis M."/>
            <person name="Alvarez R."/>
            <person name="Tran N.C."/>
            <person name="Knight R."/>
            <person name="Edlund A."/>
        </authorList>
    </citation>
    <scope>NUCLEOTIDE SEQUENCE</scope>
    <source>
        <strain evidence="2">JCVI_32_bin.64</strain>
    </source>
</reference>
<accession>A0A929QYG6</accession>